<keyword evidence="3" id="KW-1185">Reference proteome</keyword>
<feature type="signal peptide" evidence="1">
    <location>
        <begin position="1"/>
        <end position="21"/>
    </location>
</feature>
<organism evidence="2 3">
    <name type="scientific">Geojedonia litorea</name>
    <dbReference type="NCBI Taxonomy" id="1268269"/>
    <lineage>
        <taxon>Bacteria</taxon>
        <taxon>Pseudomonadati</taxon>
        <taxon>Bacteroidota</taxon>
        <taxon>Flavobacteriia</taxon>
        <taxon>Flavobacteriales</taxon>
        <taxon>Flavobacteriaceae</taxon>
        <taxon>Geojedonia</taxon>
    </lineage>
</organism>
<keyword evidence="1" id="KW-0732">Signal</keyword>
<gene>
    <name evidence="2" type="ORF">ACFO5O_00990</name>
</gene>
<evidence type="ECO:0000256" key="1">
    <source>
        <dbReference type="SAM" id="SignalP"/>
    </source>
</evidence>
<sequence>MKSIKIFALVAVFAFSSALYAGSNPSNDAPTVISNEIGKLLKNPNFKVGNDVFANVKILFNQDNQIVVLSVDSNEKGVESYIKHRLNYNKLSIDVNNKNRYYIVPVRITAKQ</sequence>
<dbReference type="Proteomes" id="UP001595953">
    <property type="component" value="Unassembled WGS sequence"/>
</dbReference>
<evidence type="ECO:0000313" key="3">
    <source>
        <dbReference type="Proteomes" id="UP001595953"/>
    </source>
</evidence>
<reference evidence="3" key="1">
    <citation type="journal article" date="2019" name="Int. J. Syst. Evol. Microbiol.">
        <title>The Global Catalogue of Microorganisms (GCM) 10K type strain sequencing project: providing services to taxonomists for standard genome sequencing and annotation.</title>
        <authorList>
            <consortium name="The Broad Institute Genomics Platform"/>
            <consortium name="The Broad Institute Genome Sequencing Center for Infectious Disease"/>
            <person name="Wu L."/>
            <person name="Ma J."/>
        </authorList>
    </citation>
    <scope>NUCLEOTIDE SEQUENCE [LARGE SCALE GENOMIC DNA]</scope>
    <source>
        <strain evidence="3">CCUG 63682</strain>
    </source>
</reference>
<evidence type="ECO:0000313" key="2">
    <source>
        <dbReference type="EMBL" id="MFC4720879.1"/>
    </source>
</evidence>
<accession>A0ABV9N0D4</accession>
<dbReference type="RefSeq" id="WP_387960057.1">
    <property type="nucleotide sequence ID" value="NZ_JBHSGP010000004.1"/>
</dbReference>
<dbReference type="EMBL" id="JBHSGP010000004">
    <property type="protein sequence ID" value="MFC4720879.1"/>
    <property type="molecule type" value="Genomic_DNA"/>
</dbReference>
<comment type="caution">
    <text evidence="2">The sequence shown here is derived from an EMBL/GenBank/DDBJ whole genome shotgun (WGS) entry which is preliminary data.</text>
</comment>
<protein>
    <submittedName>
        <fullName evidence="2">Uncharacterized protein</fullName>
    </submittedName>
</protein>
<name>A0ABV9N0D4_9FLAO</name>
<proteinExistence type="predicted"/>
<feature type="chain" id="PRO_5045653041" evidence="1">
    <location>
        <begin position="22"/>
        <end position="112"/>
    </location>
</feature>